<gene>
    <name evidence="8" type="ORF">U0070_009816</name>
</gene>
<comment type="caution">
    <text evidence="8">The sequence shown here is derived from an EMBL/GenBank/DDBJ whole genome shotgun (WGS) entry which is preliminary data.</text>
</comment>
<dbReference type="AlphaFoldDB" id="A0AAW0HUB3"/>
<dbReference type="PROSITE" id="PS00226">
    <property type="entry name" value="IF_ROD_1"/>
    <property type="match status" value="2"/>
</dbReference>
<feature type="coiled-coil region" evidence="5">
    <location>
        <begin position="108"/>
        <end position="178"/>
    </location>
</feature>
<feature type="coiled-coil region" evidence="5">
    <location>
        <begin position="876"/>
        <end position="907"/>
    </location>
</feature>
<dbReference type="SUPFAM" id="SSF64593">
    <property type="entry name" value="Intermediate filament protein, coiled coil region"/>
    <property type="match status" value="4"/>
</dbReference>
<dbReference type="GO" id="GO:0005198">
    <property type="term" value="F:structural molecule activity"/>
    <property type="evidence" value="ECO:0007669"/>
    <property type="project" value="InterPro"/>
</dbReference>
<keyword evidence="1" id="KW-0416">Keratin</keyword>
<organism evidence="8 9">
    <name type="scientific">Myodes glareolus</name>
    <name type="common">Bank vole</name>
    <name type="synonym">Clethrionomys glareolus</name>
    <dbReference type="NCBI Taxonomy" id="447135"/>
    <lineage>
        <taxon>Eukaryota</taxon>
        <taxon>Metazoa</taxon>
        <taxon>Chordata</taxon>
        <taxon>Craniata</taxon>
        <taxon>Vertebrata</taxon>
        <taxon>Euteleostomi</taxon>
        <taxon>Mammalia</taxon>
        <taxon>Eutheria</taxon>
        <taxon>Euarchontoglires</taxon>
        <taxon>Glires</taxon>
        <taxon>Rodentia</taxon>
        <taxon>Myomorpha</taxon>
        <taxon>Muroidea</taxon>
        <taxon>Cricetidae</taxon>
        <taxon>Arvicolinae</taxon>
        <taxon>Myodes</taxon>
    </lineage>
</organism>
<name>A0AAW0HUB3_MYOGA</name>
<dbReference type="Gene3D" id="1.20.5.1160">
    <property type="entry name" value="Vasodilator-stimulated phosphoprotein"/>
    <property type="match status" value="2"/>
</dbReference>
<evidence type="ECO:0000256" key="2">
    <source>
        <dbReference type="ARBA" id="ARBA00022754"/>
    </source>
</evidence>
<protein>
    <recommendedName>
        <fullName evidence="7">IF rod domain-containing protein</fullName>
    </recommendedName>
</protein>
<dbReference type="PROSITE" id="PS51842">
    <property type="entry name" value="IF_ROD_2"/>
    <property type="match status" value="2"/>
</dbReference>
<dbReference type="FunFam" id="1.20.5.170:FF:000002">
    <property type="entry name" value="Type I keratin KA11"/>
    <property type="match status" value="2"/>
</dbReference>
<dbReference type="InterPro" id="IPR002957">
    <property type="entry name" value="Keratin_I"/>
</dbReference>
<dbReference type="Gene3D" id="1.20.5.170">
    <property type="match status" value="2"/>
</dbReference>
<dbReference type="PANTHER" id="PTHR23239">
    <property type="entry name" value="INTERMEDIATE FILAMENT"/>
    <property type="match status" value="1"/>
</dbReference>
<feature type="coiled-coil region" evidence="5">
    <location>
        <begin position="785"/>
        <end position="812"/>
    </location>
</feature>
<dbReference type="PRINTS" id="PR01248">
    <property type="entry name" value="TYPE1KERATIN"/>
</dbReference>
<dbReference type="FunFam" id="1.20.5.500:FF:000001">
    <property type="entry name" value="Type II keratin 23"/>
    <property type="match status" value="1"/>
</dbReference>
<feature type="coiled-coil region" evidence="5">
    <location>
        <begin position="214"/>
        <end position="400"/>
    </location>
</feature>
<feature type="compositionally biased region" description="Polar residues" evidence="6">
    <location>
        <begin position="937"/>
        <end position="953"/>
    </location>
</feature>
<comment type="similarity">
    <text evidence="4">Belongs to the intermediate filament family.</text>
</comment>
<dbReference type="InterPro" id="IPR039008">
    <property type="entry name" value="IF_rod_dom"/>
</dbReference>
<proteinExistence type="inferred from homology"/>
<evidence type="ECO:0000256" key="4">
    <source>
        <dbReference type="RuleBase" id="RU000685"/>
    </source>
</evidence>
<dbReference type="GO" id="GO:0045109">
    <property type="term" value="P:intermediate filament organization"/>
    <property type="evidence" value="ECO:0007669"/>
    <property type="project" value="TreeGrafter"/>
</dbReference>
<dbReference type="FunFam" id="1.20.5.1160:FF:000002">
    <property type="entry name" value="Type I keratin 10"/>
    <property type="match status" value="2"/>
</dbReference>
<feature type="region of interest" description="Disordered" evidence="6">
    <location>
        <begin position="937"/>
        <end position="961"/>
    </location>
</feature>
<dbReference type="Proteomes" id="UP001488838">
    <property type="component" value="Unassembled WGS sequence"/>
</dbReference>
<evidence type="ECO:0000313" key="8">
    <source>
        <dbReference type="EMBL" id="KAK7805667.1"/>
    </source>
</evidence>
<keyword evidence="3 5" id="KW-0175">Coiled coil</keyword>
<feature type="domain" description="IF rod" evidence="7">
    <location>
        <begin position="104"/>
        <end position="415"/>
    </location>
</feature>
<reference evidence="8 9" key="1">
    <citation type="journal article" date="2023" name="bioRxiv">
        <title>Conserved and derived expression patterns and positive selection on dental genes reveal complex evolutionary context of ever-growing rodent molars.</title>
        <authorList>
            <person name="Calamari Z.T."/>
            <person name="Song A."/>
            <person name="Cohen E."/>
            <person name="Akter M."/>
            <person name="Roy R.D."/>
            <person name="Hallikas O."/>
            <person name="Christensen M.M."/>
            <person name="Li P."/>
            <person name="Marangoni P."/>
            <person name="Jernvall J."/>
            <person name="Klein O.D."/>
        </authorList>
    </citation>
    <scope>NUCLEOTIDE SEQUENCE [LARGE SCALE GENOMIC DNA]</scope>
    <source>
        <strain evidence="8">V071</strain>
    </source>
</reference>
<dbReference type="Gene3D" id="1.20.5.500">
    <property type="entry name" value="Single helix bin"/>
    <property type="match status" value="2"/>
</dbReference>
<dbReference type="SMART" id="SM01391">
    <property type="entry name" value="Filament"/>
    <property type="match status" value="2"/>
</dbReference>
<dbReference type="PANTHER" id="PTHR23239:SF369">
    <property type="entry name" value="KERATIN, TYPE I CYTOSKELETAL 12"/>
    <property type="match status" value="1"/>
</dbReference>
<keyword evidence="2 4" id="KW-0403">Intermediate filament</keyword>
<evidence type="ECO:0000259" key="7">
    <source>
        <dbReference type="PROSITE" id="PS51842"/>
    </source>
</evidence>
<dbReference type="InterPro" id="IPR018039">
    <property type="entry name" value="IF_conserved"/>
</dbReference>
<dbReference type="GO" id="GO:0005882">
    <property type="term" value="C:intermediate filament"/>
    <property type="evidence" value="ECO:0007669"/>
    <property type="project" value="UniProtKB-KW"/>
</dbReference>
<keyword evidence="9" id="KW-1185">Reference proteome</keyword>
<evidence type="ECO:0000313" key="9">
    <source>
        <dbReference type="Proteomes" id="UP001488838"/>
    </source>
</evidence>
<feature type="coiled-coil region" evidence="5">
    <location>
        <begin position="679"/>
        <end position="713"/>
    </location>
</feature>
<sequence>MTNLRSSDETPDIPTYEAIECRLPEPQMDFSRRSIHRSLSSSSQGPALSMSGSLYRKGSVQRLGAAPSVYGGAGGHGTRISVSKTVVSYGSNLSNGGDLFAGNEKLAMQNLNDRLASYLEKVRSLEQSNSRLEAQIKQWYETNAPSTVRDYSPYYAQIKDLQNQIKDAQMQNARCVLQIDNAKLAADDFRLKFEAERGMRVTVEADLQGLSKVYDDLTLQKTDLEVQIEELNKDLVLLQKEHQEEVDALRRQLGTNVNVEVDAAPGLNLGEIMNEMRQKYEVLAQKNLQEAKEQFEKQSAALRQEVTVNTEELKGTELQVTELRRTYQSLEIELQSLLSMKESLERTLEETEARYASQLAALQGRLSTLEAQLMQLRSDTERQNQERNALLDIKTRLEQEIATYRRLLEGEDITPEAQEKIQATPIFFACSRDFKTQGTAKGVTVKVTSELEKVHAMSLSVCTSGLSRRSSSQNGAAGRPWGASASSIACGYGGMASGFGVGCGGLISAASMFGSSSGFSGGSAGSLPGLATAYGGPLGGGLGGLGMGLGKSSGGGSLCILSDNDGGLLSGSEKETMQNLNDRLASYLGKVRALEEANAELESKIREWYETRRTEGSGPQGDYSKYYPVIEDLKNKIMSASVGNAQVLLQIDNARLAAEDFRMKYENELALHQTVEADINGLRRVLDELTLARADLEAQTENLTEELAYMKKNHEEELRSFQAGGPGEVHVEMDAAPGIDLTKVLNEMRTQYETMADQNRKDAEAWFLEKSAELRKEITSNTEQLQSSKSEITDLRRMVQNLEIELQSQLAMVGHHAGARQRNLKLPRKMLRPPYVGPWAVILSSDPPTALCLSHLQKKSLENSLAETEGGYCCQLSQVQQLIGNLEEQLQQLRADAERQNADHQRLLGVKARLEMEIETYRRLLDGEAQGDGFVESSSLTVSKPQSQTPSVDSSKDPNKTRKIKTVVQEIVNGEVVSSQVQELEEAIADLITTLLKALQKFGINTNSMAKSDFPQTVNLFRLHQSHWPCVNPENPTLSSYLSSPKILLAQT</sequence>
<feature type="coiled-coil region" evidence="5">
    <location>
        <begin position="577"/>
        <end position="611"/>
    </location>
</feature>
<feature type="domain" description="IF rod" evidence="7">
    <location>
        <begin position="573"/>
        <end position="932"/>
    </location>
</feature>
<evidence type="ECO:0000256" key="5">
    <source>
        <dbReference type="SAM" id="Coils"/>
    </source>
</evidence>
<evidence type="ECO:0000256" key="1">
    <source>
        <dbReference type="ARBA" id="ARBA00022744"/>
    </source>
</evidence>
<dbReference type="EMBL" id="JBBHLL010000333">
    <property type="protein sequence ID" value="KAK7805667.1"/>
    <property type="molecule type" value="Genomic_DNA"/>
</dbReference>
<dbReference type="GO" id="GO:0002009">
    <property type="term" value="P:morphogenesis of an epithelium"/>
    <property type="evidence" value="ECO:0007669"/>
    <property type="project" value="TreeGrafter"/>
</dbReference>
<evidence type="ECO:0000256" key="6">
    <source>
        <dbReference type="SAM" id="MobiDB-lite"/>
    </source>
</evidence>
<dbReference type="Pfam" id="PF00038">
    <property type="entry name" value="Filament"/>
    <property type="match status" value="3"/>
</dbReference>
<accession>A0AAW0HUB3</accession>
<dbReference type="GO" id="GO:0030855">
    <property type="term" value="P:epithelial cell differentiation"/>
    <property type="evidence" value="ECO:0007669"/>
    <property type="project" value="TreeGrafter"/>
</dbReference>
<evidence type="ECO:0000256" key="3">
    <source>
        <dbReference type="ARBA" id="ARBA00023054"/>
    </source>
</evidence>